<evidence type="ECO:0000313" key="1">
    <source>
        <dbReference type="EMBL" id="CAB4976728.1"/>
    </source>
</evidence>
<dbReference type="AlphaFoldDB" id="A0A6J7M9L2"/>
<protein>
    <submittedName>
        <fullName evidence="1">Unannotated protein</fullName>
    </submittedName>
</protein>
<gene>
    <name evidence="1" type="ORF">UFOPK3772_03727</name>
</gene>
<reference evidence="1" key="1">
    <citation type="submission" date="2020-05" db="EMBL/GenBank/DDBJ databases">
        <authorList>
            <person name="Chiriac C."/>
            <person name="Salcher M."/>
            <person name="Ghai R."/>
            <person name="Kavagutti S V."/>
        </authorList>
    </citation>
    <scope>NUCLEOTIDE SEQUENCE</scope>
</reference>
<accession>A0A6J7M9L2</accession>
<organism evidence="1">
    <name type="scientific">freshwater metagenome</name>
    <dbReference type="NCBI Taxonomy" id="449393"/>
    <lineage>
        <taxon>unclassified sequences</taxon>
        <taxon>metagenomes</taxon>
        <taxon>ecological metagenomes</taxon>
    </lineage>
</organism>
<name>A0A6J7M9L2_9ZZZZ</name>
<dbReference type="EMBL" id="CAFBNE010000276">
    <property type="protein sequence ID" value="CAB4976728.1"/>
    <property type="molecule type" value="Genomic_DNA"/>
</dbReference>
<proteinExistence type="predicted"/>
<sequence>MRTATDDPGLRSRLAKQGVAVQIANANYLARVLLSETETSQGLIREANI</sequence>